<reference evidence="4 5" key="1">
    <citation type="submission" date="2016-07" db="EMBL/GenBank/DDBJ databases">
        <title>Pervasive Adenine N6-methylation of Active Genes in Fungi.</title>
        <authorList>
            <consortium name="DOE Joint Genome Institute"/>
            <person name="Mondo S.J."/>
            <person name="Dannebaum R.O."/>
            <person name="Kuo R.C."/>
            <person name="Labutti K."/>
            <person name="Haridas S."/>
            <person name="Kuo A."/>
            <person name="Salamov A."/>
            <person name="Ahrendt S.R."/>
            <person name="Lipzen A."/>
            <person name="Sullivan W."/>
            <person name="Andreopoulos W.B."/>
            <person name="Clum A."/>
            <person name="Lindquist E."/>
            <person name="Daum C."/>
            <person name="Ramamoorthy G.K."/>
            <person name="Gryganskyi A."/>
            <person name="Culley D."/>
            <person name="Magnuson J.K."/>
            <person name="James T.Y."/>
            <person name="O'Malley M.A."/>
            <person name="Stajich J.E."/>
            <person name="Spatafora J.W."/>
            <person name="Visel A."/>
            <person name="Grigoriev I.V."/>
        </authorList>
    </citation>
    <scope>NUCLEOTIDE SEQUENCE [LARGE SCALE GENOMIC DNA]</scope>
    <source>
        <strain evidence="4 5">NRRL 3301</strain>
    </source>
</reference>
<dbReference type="OrthoDB" id="27198at2759"/>
<dbReference type="PANTHER" id="PTHR12281:SF12">
    <property type="entry name" value="DEFECTIVE IN CULLIN NEDDYLATION PROTEIN"/>
    <property type="match status" value="1"/>
</dbReference>
<name>A0A1X2GPY4_9FUNG</name>
<evidence type="ECO:0000256" key="2">
    <source>
        <dbReference type="SAM" id="MobiDB-lite"/>
    </source>
</evidence>
<dbReference type="Gene3D" id="1.10.238.200">
    <property type="entry name" value="Cullin, PONY binding domain"/>
    <property type="match status" value="1"/>
</dbReference>
<feature type="domain" description="DCUN1" evidence="3">
    <location>
        <begin position="29"/>
        <end position="218"/>
    </location>
</feature>
<comment type="caution">
    <text evidence="4">The sequence shown here is derived from an EMBL/GenBank/DDBJ whole genome shotgun (WGS) entry which is preliminary data.</text>
</comment>
<feature type="region of interest" description="Disordered" evidence="2">
    <location>
        <begin position="1"/>
        <end position="22"/>
    </location>
</feature>
<evidence type="ECO:0000259" key="3">
    <source>
        <dbReference type="PROSITE" id="PS51229"/>
    </source>
</evidence>
<sequence length="222" mass="25952">MPPKRKASMTNNKTKKPKTIPKKKSTVAVATHLYEEWFQGYADNDTDLGITPEGMQRFLTDMGANLESIDSILVAWKLSLGRMGYISKQEWMEAMENWNVQSTDQFKSMLPIWQAELANDEVFRQLYLYTFAYAKTTGQKSMDVDIALVLWDLLFETRCAHIPKFVEFIRDVRPVKVINKDQWSSLLDFIKTIPYNLEGYDSTLSWPVLFDDYAHWRKQKDL</sequence>
<dbReference type="InterPro" id="IPR042460">
    <property type="entry name" value="DCN1-like_PONY"/>
</dbReference>
<dbReference type="Gene3D" id="1.10.238.10">
    <property type="entry name" value="EF-hand"/>
    <property type="match status" value="1"/>
</dbReference>
<evidence type="ECO:0000313" key="4">
    <source>
        <dbReference type="EMBL" id="ORX58780.1"/>
    </source>
</evidence>
<dbReference type="GO" id="GO:0031624">
    <property type="term" value="F:ubiquitin conjugating enzyme binding"/>
    <property type="evidence" value="ECO:0007669"/>
    <property type="project" value="TreeGrafter"/>
</dbReference>
<comment type="function">
    <text evidence="1">Neddylation of cullins play an essential role in the regulation of SCF-type complexes activity.</text>
</comment>
<dbReference type="Proteomes" id="UP000242146">
    <property type="component" value="Unassembled WGS sequence"/>
</dbReference>
<dbReference type="GO" id="GO:0045116">
    <property type="term" value="P:protein neddylation"/>
    <property type="evidence" value="ECO:0007669"/>
    <property type="project" value="TreeGrafter"/>
</dbReference>
<keyword evidence="5" id="KW-1185">Reference proteome</keyword>
<dbReference type="Pfam" id="PF03556">
    <property type="entry name" value="Cullin_binding"/>
    <property type="match status" value="1"/>
</dbReference>
<protein>
    <recommendedName>
        <fullName evidence="1">Defective in cullin neddylation protein</fullName>
    </recommendedName>
</protein>
<gene>
    <name evidence="4" type="ORF">DM01DRAFT_1333399</name>
</gene>
<evidence type="ECO:0000256" key="1">
    <source>
        <dbReference type="RuleBase" id="RU410713"/>
    </source>
</evidence>
<dbReference type="PROSITE" id="PS51229">
    <property type="entry name" value="DCUN1"/>
    <property type="match status" value="1"/>
</dbReference>
<proteinExistence type="predicted"/>
<dbReference type="InterPro" id="IPR014764">
    <property type="entry name" value="DCN-prot"/>
</dbReference>
<evidence type="ECO:0000313" key="5">
    <source>
        <dbReference type="Proteomes" id="UP000242146"/>
    </source>
</evidence>
<organism evidence="4 5">
    <name type="scientific">Hesseltinella vesiculosa</name>
    <dbReference type="NCBI Taxonomy" id="101127"/>
    <lineage>
        <taxon>Eukaryota</taxon>
        <taxon>Fungi</taxon>
        <taxon>Fungi incertae sedis</taxon>
        <taxon>Mucoromycota</taxon>
        <taxon>Mucoromycotina</taxon>
        <taxon>Mucoromycetes</taxon>
        <taxon>Mucorales</taxon>
        <taxon>Cunninghamellaceae</taxon>
        <taxon>Hesseltinella</taxon>
    </lineage>
</organism>
<dbReference type="AlphaFoldDB" id="A0A1X2GPY4"/>
<dbReference type="PANTHER" id="PTHR12281">
    <property type="entry name" value="RP42 RELATED"/>
    <property type="match status" value="1"/>
</dbReference>
<dbReference type="STRING" id="101127.A0A1X2GPY4"/>
<accession>A0A1X2GPY4</accession>
<dbReference type="InterPro" id="IPR005176">
    <property type="entry name" value="PONY_dom"/>
</dbReference>
<dbReference type="EMBL" id="MCGT01000006">
    <property type="protein sequence ID" value="ORX58780.1"/>
    <property type="molecule type" value="Genomic_DNA"/>
</dbReference>
<dbReference type="GO" id="GO:0000151">
    <property type="term" value="C:ubiquitin ligase complex"/>
    <property type="evidence" value="ECO:0007669"/>
    <property type="project" value="TreeGrafter"/>
</dbReference>
<dbReference type="GO" id="GO:0032182">
    <property type="term" value="F:ubiquitin-like protein binding"/>
    <property type="evidence" value="ECO:0007669"/>
    <property type="project" value="TreeGrafter"/>
</dbReference>
<dbReference type="GO" id="GO:0097602">
    <property type="term" value="F:cullin family protein binding"/>
    <property type="evidence" value="ECO:0007669"/>
    <property type="project" value="TreeGrafter"/>
</dbReference>